<sequence>MATFNTDLQIKSLKLTTEKNKVILVGDSATKCLYIKISNVSKIFIYRYYGNDKKEKRLTIGNYPAISLHEARNKAYEYTTLRQRGHDLIQYLANAHAQSQIITLESVANGWLSKELNDNRLSQKTVSDHKKLIKMIFDFLDPSTDIKKINRSVIISTIDKRQQYETDNNLSHDRSERLFRVIRSVLDFALNRAYIDKNPANDIRYQTAFKSHVKGEYKAIIDPKKLTELYEAFVRYKGDFVTRQALLFGIHTALRVGTLTALKWEFIDFDKNIITFPAQTVKLKQIFKLPLTNQTRAILEQSKNTNYFTNSPFVFHSNFRADKQLNTETPTKAIIRLGFGDFTKFHGLRKTFSTIANENIPAHKQSPQVIELCLDHRERSTVKAIYDKSERLAERGVLMQWWSDYLDSLITDDKN</sequence>
<dbReference type="InterPro" id="IPR044068">
    <property type="entry name" value="CB"/>
</dbReference>
<keyword evidence="2" id="KW-0229">DNA integration</keyword>
<dbReference type="CDD" id="cd00801">
    <property type="entry name" value="INT_P4_C"/>
    <property type="match status" value="1"/>
</dbReference>
<feature type="domain" description="Core-binding (CB)" evidence="7">
    <location>
        <begin position="102"/>
        <end position="190"/>
    </location>
</feature>
<dbReference type="PROSITE" id="PS51898">
    <property type="entry name" value="TYR_RECOMBINASE"/>
    <property type="match status" value="1"/>
</dbReference>
<dbReference type="Pfam" id="PF00589">
    <property type="entry name" value="Phage_integrase"/>
    <property type="match status" value="1"/>
</dbReference>
<reference evidence="8 9" key="1">
    <citation type="journal article" date="2016" name="Genome Biol. Evol.">
        <title>Comparative Genomics of Campylobacter fetus from Reptiles and Mammals Reveals Divergent Evolution in Host-Associated Lineages.</title>
        <authorList>
            <person name="Gilbert M.J."/>
            <person name="Miller W.G."/>
            <person name="Yee E."/>
            <person name="Zomer A.L."/>
            <person name="van der Graaf-van Bloois L."/>
            <person name="Fitzgerald C."/>
            <person name="Forbes K.J."/>
            <person name="Meric G."/>
            <person name="Sheppard S.K."/>
            <person name="Wagenaar J.A."/>
            <person name="Duim B."/>
        </authorList>
    </citation>
    <scope>NUCLEOTIDE SEQUENCE [LARGE SCALE GENOMIC DNA]</scope>
    <source>
        <strain evidence="8 9">12S02225-3</strain>
    </source>
</reference>
<evidence type="ECO:0000313" key="8">
    <source>
        <dbReference type="EMBL" id="OCR90566.1"/>
    </source>
</evidence>
<dbReference type="PANTHER" id="PTHR30629:SF2">
    <property type="entry name" value="PROPHAGE INTEGRASE INTS-RELATED"/>
    <property type="match status" value="1"/>
</dbReference>
<dbReference type="RefSeq" id="WP_065841053.1">
    <property type="nucleotide sequence ID" value="NZ_LFLK01000005.1"/>
</dbReference>
<comment type="similarity">
    <text evidence="1">Belongs to the 'phage' integrase family.</text>
</comment>
<evidence type="ECO:0000256" key="2">
    <source>
        <dbReference type="ARBA" id="ARBA00022908"/>
    </source>
</evidence>
<gene>
    <name evidence="8" type="ORF">CFT12S02225_05890</name>
</gene>
<dbReference type="GO" id="GO:0015074">
    <property type="term" value="P:DNA integration"/>
    <property type="evidence" value="ECO:0007669"/>
    <property type="project" value="UniProtKB-KW"/>
</dbReference>
<name>A0AAX0HBA4_CAMFE</name>
<dbReference type="InterPro" id="IPR038488">
    <property type="entry name" value="Integrase_DNA-bd_sf"/>
</dbReference>
<evidence type="ECO:0000256" key="5">
    <source>
        <dbReference type="PROSITE-ProRule" id="PRU01248"/>
    </source>
</evidence>
<proteinExistence type="inferred from homology"/>
<accession>A0AAX0HBA4</accession>
<evidence type="ECO:0000256" key="1">
    <source>
        <dbReference type="ARBA" id="ARBA00008857"/>
    </source>
</evidence>
<dbReference type="InterPro" id="IPR010998">
    <property type="entry name" value="Integrase_recombinase_N"/>
</dbReference>
<protein>
    <recommendedName>
        <fullName evidence="10">Tyrosine-type recombinase/integrase</fullName>
    </recommendedName>
</protein>
<evidence type="ECO:0008006" key="10">
    <source>
        <dbReference type="Google" id="ProtNLM"/>
    </source>
</evidence>
<dbReference type="AlphaFoldDB" id="A0AAX0HBA4"/>
<evidence type="ECO:0000259" key="6">
    <source>
        <dbReference type="PROSITE" id="PS51898"/>
    </source>
</evidence>
<organism evidence="8 9">
    <name type="scientific">Campylobacter fetus subsp. testudinum</name>
    <dbReference type="NCBI Taxonomy" id="1507806"/>
    <lineage>
        <taxon>Bacteria</taxon>
        <taxon>Pseudomonadati</taxon>
        <taxon>Campylobacterota</taxon>
        <taxon>Epsilonproteobacteria</taxon>
        <taxon>Campylobacterales</taxon>
        <taxon>Campylobacteraceae</taxon>
        <taxon>Campylobacter</taxon>
    </lineage>
</organism>
<dbReference type="PANTHER" id="PTHR30629">
    <property type="entry name" value="PROPHAGE INTEGRASE"/>
    <property type="match status" value="1"/>
</dbReference>
<dbReference type="Gene3D" id="3.30.160.390">
    <property type="entry name" value="Integrase, DNA-binding domain"/>
    <property type="match status" value="1"/>
</dbReference>
<dbReference type="Gene3D" id="1.10.443.10">
    <property type="entry name" value="Intergrase catalytic core"/>
    <property type="match status" value="1"/>
</dbReference>
<dbReference type="InterPro" id="IPR002104">
    <property type="entry name" value="Integrase_catalytic"/>
</dbReference>
<dbReference type="InterPro" id="IPR013762">
    <property type="entry name" value="Integrase-like_cat_sf"/>
</dbReference>
<evidence type="ECO:0000256" key="4">
    <source>
        <dbReference type="ARBA" id="ARBA00023172"/>
    </source>
</evidence>
<dbReference type="PROSITE" id="PS51900">
    <property type="entry name" value="CB"/>
    <property type="match status" value="1"/>
</dbReference>
<dbReference type="Proteomes" id="UP000093100">
    <property type="component" value="Unassembled WGS sequence"/>
</dbReference>
<dbReference type="InterPro" id="IPR025166">
    <property type="entry name" value="Integrase_DNA_bind_dom"/>
</dbReference>
<comment type="caution">
    <text evidence="8">The sequence shown here is derived from an EMBL/GenBank/DDBJ whole genome shotgun (WGS) entry which is preliminary data.</text>
</comment>
<dbReference type="SUPFAM" id="SSF56349">
    <property type="entry name" value="DNA breaking-rejoining enzymes"/>
    <property type="match status" value="1"/>
</dbReference>
<dbReference type="GO" id="GO:0003677">
    <property type="term" value="F:DNA binding"/>
    <property type="evidence" value="ECO:0007669"/>
    <property type="project" value="UniProtKB-UniRule"/>
</dbReference>
<feature type="domain" description="Tyr recombinase" evidence="6">
    <location>
        <begin position="221"/>
        <end position="399"/>
    </location>
</feature>
<evidence type="ECO:0000259" key="7">
    <source>
        <dbReference type="PROSITE" id="PS51900"/>
    </source>
</evidence>
<evidence type="ECO:0000313" key="9">
    <source>
        <dbReference type="Proteomes" id="UP000093100"/>
    </source>
</evidence>
<dbReference type="InterPro" id="IPR050808">
    <property type="entry name" value="Phage_Integrase"/>
</dbReference>
<evidence type="ECO:0000256" key="3">
    <source>
        <dbReference type="ARBA" id="ARBA00023125"/>
    </source>
</evidence>
<dbReference type="InterPro" id="IPR011010">
    <property type="entry name" value="DNA_brk_join_enz"/>
</dbReference>
<dbReference type="EMBL" id="LFLK01000005">
    <property type="protein sequence ID" value="OCR90566.1"/>
    <property type="molecule type" value="Genomic_DNA"/>
</dbReference>
<dbReference type="Gene3D" id="1.10.150.130">
    <property type="match status" value="1"/>
</dbReference>
<keyword evidence="4" id="KW-0233">DNA recombination</keyword>
<dbReference type="GO" id="GO:0006310">
    <property type="term" value="P:DNA recombination"/>
    <property type="evidence" value="ECO:0007669"/>
    <property type="project" value="UniProtKB-KW"/>
</dbReference>
<dbReference type="Pfam" id="PF13356">
    <property type="entry name" value="Arm-DNA-bind_3"/>
    <property type="match status" value="1"/>
</dbReference>
<keyword evidence="3 5" id="KW-0238">DNA-binding</keyword>